<dbReference type="KEGG" id="cfon:HZU75_04835"/>
<evidence type="ECO:0008006" key="3">
    <source>
        <dbReference type="Google" id="ProtNLM"/>
    </source>
</evidence>
<accession>A0A7D5ZCZ2</accession>
<gene>
    <name evidence="1" type="ORF">HZU75_04835</name>
</gene>
<sequence>MHLPTDVDNQIAELVSAVELGYWQSDASQHIASKKLLDLCLAHQHTALGYAYLLYGRTFLMVGKLEQAKILIEKGTRFCKKKKDNKHLVLGLLWLGLVFNKQHRYVQAFNCWCGCLAIALEISSLEVAVEAYLNLGILYQEAGFCEEAQAILMSCFSMSELIANKKLLAKSGIFLSDLFVESKDYDSALAIISRAELDIILYSDVTWIVQLCRNKAICYWRSGNCEAAIENYESGLVIARKFEMAWAYILVALAYADFLLENNEDLKAHEVLNGAVSYFALFSDDELRREWLWMRYVCSKKLACARDALQYLKQYLQLTRSLDAIRKLDGFSISLRRKISGRYLMLRREFRKFERIIDVPNVRMTIRQIVDFKERCERMLDVGRLIEIIVSPESRKIIEQRALMVISDYCSSKDVWLDLGNAHYYIIPEDNGKSLYDFSERLCKAIESQPWSRLNIKHVSVRRRLLLINQEILGQVNQIHQRGWHDAR</sequence>
<dbReference type="InterPro" id="IPR011990">
    <property type="entry name" value="TPR-like_helical_dom_sf"/>
</dbReference>
<dbReference type="Gene3D" id="1.25.40.10">
    <property type="entry name" value="Tetratricopeptide repeat domain"/>
    <property type="match status" value="1"/>
</dbReference>
<dbReference type="Proteomes" id="UP000510822">
    <property type="component" value="Chromosome"/>
</dbReference>
<proteinExistence type="predicted"/>
<name>A0A7D5ZCZ2_9NEIS</name>
<protein>
    <recommendedName>
        <fullName evidence="3">Tetratricopeptide repeat protein</fullName>
    </recommendedName>
</protein>
<dbReference type="SUPFAM" id="SSF48452">
    <property type="entry name" value="TPR-like"/>
    <property type="match status" value="2"/>
</dbReference>
<dbReference type="AlphaFoldDB" id="A0A7D5ZCZ2"/>
<dbReference type="EMBL" id="CP058952">
    <property type="protein sequence ID" value="QLI80904.1"/>
    <property type="molecule type" value="Genomic_DNA"/>
</dbReference>
<keyword evidence="2" id="KW-1185">Reference proteome</keyword>
<evidence type="ECO:0000313" key="2">
    <source>
        <dbReference type="Proteomes" id="UP000510822"/>
    </source>
</evidence>
<evidence type="ECO:0000313" key="1">
    <source>
        <dbReference type="EMBL" id="QLI80904.1"/>
    </source>
</evidence>
<reference evidence="1 2" key="1">
    <citation type="journal article" date="2016" name="Int. J. Syst. Evol. Microbiol.">
        <title>Chitinibacter fontanus sp. nov., isolated from a spring.</title>
        <authorList>
            <person name="Sheu S.Y."/>
            <person name="Li Y.S."/>
            <person name="Young C.C."/>
            <person name="Chen W.M."/>
        </authorList>
    </citation>
    <scope>NUCLEOTIDE SEQUENCE [LARGE SCALE GENOMIC DNA]</scope>
    <source>
        <strain evidence="1 2">STM-7</strain>
    </source>
</reference>
<organism evidence="1 2">
    <name type="scientific">Chitinibacter fontanus</name>
    <dbReference type="NCBI Taxonomy" id="1737446"/>
    <lineage>
        <taxon>Bacteria</taxon>
        <taxon>Pseudomonadati</taxon>
        <taxon>Pseudomonadota</taxon>
        <taxon>Betaproteobacteria</taxon>
        <taxon>Neisseriales</taxon>
        <taxon>Chitinibacteraceae</taxon>
        <taxon>Chitinibacter</taxon>
    </lineage>
</organism>
<dbReference type="RefSeq" id="WP_180308038.1">
    <property type="nucleotide sequence ID" value="NZ_CP058952.1"/>
</dbReference>